<dbReference type="AlphaFoldDB" id="X4ZFG3"/>
<dbReference type="Proteomes" id="UP000019772">
    <property type="component" value="Chromosome"/>
</dbReference>
<dbReference type="EMBL" id="CP004078">
    <property type="protein sequence ID" value="AHV96187.1"/>
    <property type="molecule type" value="Genomic_DNA"/>
</dbReference>
<evidence type="ECO:0000256" key="1">
    <source>
        <dbReference type="ARBA" id="ARBA00004141"/>
    </source>
</evidence>
<evidence type="ECO:0000256" key="2">
    <source>
        <dbReference type="ARBA" id="ARBA00022692"/>
    </source>
</evidence>
<organism evidence="6 7">
    <name type="scientific">Paenibacillus sabinae T27</name>
    <dbReference type="NCBI Taxonomy" id="1268072"/>
    <lineage>
        <taxon>Bacteria</taxon>
        <taxon>Bacillati</taxon>
        <taxon>Bacillota</taxon>
        <taxon>Bacilli</taxon>
        <taxon>Bacillales</taxon>
        <taxon>Paenibacillaceae</taxon>
        <taxon>Paenibacillus</taxon>
    </lineage>
</organism>
<feature type="transmembrane region" description="Helical" evidence="5">
    <location>
        <begin position="7"/>
        <end position="26"/>
    </location>
</feature>
<evidence type="ECO:0000256" key="4">
    <source>
        <dbReference type="ARBA" id="ARBA00023136"/>
    </source>
</evidence>
<evidence type="ECO:0000256" key="5">
    <source>
        <dbReference type="SAM" id="Phobius"/>
    </source>
</evidence>
<keyword evidence="2 5" id="KW-0812">Transmembrane</keyword>
<evidence type="ECO:0000313" key="7">
    <source>
        <dbReference type="Proteomes" id="UP000019772"/>
    </source>
</evidence>
<reference evidence="6 7" key="1">
    <citation type="journal article" date="2014" name="PLoS Genet.">
        <title>Comparative Genomic Analysis of N2-Fixing and Non-N2-Fixing Paenibacillus spp.: Organization, Evolution and Expression of the Nitrogen Fixation Genes.</title>
        <authorList>
            <person name="Xie J.B."/>
            <person name="Du Z."/>
            <person name="Bai L."/>
            <person name="Tian C."/>
            <person name="Zhang Y."/>
            <person name="Xie J.Y."/>
            <person name="Wang T."/>
            <person name="Liu X."/>
            <person name="Chen X."/>
            <person name="Cheng Q."/>
            <person name="Chen S."/>
            <person name="Li J."/>
        </authorList>
    </citation>
    <scope>NUCLEOTIDE SEQUENCE [LARGE SCALE GENOMIC DNA]</scope>
    <source>
        <strain evidence="6 7">T27</strain>
    </source>
</reference>
<dbReference type="SUPFAM" id="SSF161098">
    <property type="entry name" value="MetI-like"/>
    <property type="match status" value="1"/>
</dbReference>
<dbReference type="GO" id="GO:0016020">
    <property type="term" value="C:membrane"/>
    <property type="evidence" value="ECO:0007669"/>
    <property type="project" value="UniProtKB-SubCell"/>
</dbReference>
<accession>X4ZFG3</accession>
<dbReference type="STRING" id="1268072.PSAB_06265"/>
<evidence type="ECO:0000313" key="6">
    <source>
        <dbReference type="EMBL" id="AHV96187.1"/>
    </source>
</evidence>
<gene>
    <name evidence="6" type="ORF">PSAB_06265</name>
</gene>
<protein>
    <submittedName>
        <fullName evidence="6">Binding-protein-dependent transporters inner membrane component</fullName>
    </submittedName>
</protein>
<dbReference type="InterPro" id="IPR035906">
    <property type="entry name" value="MetI-like_sf"/>
</dbReference>
<keyword evidence="7" id="KW-1185">Reference proteome</keyword>
<evidence type="ECO:0000256" key="3">
    <source>
        <dbReference type="ARBA" id="ARBA00022989"/>
    </source>
</evidence>
<proteinExistence type="predicted"/>
<sequence length="88" mass="10616">MSAHIHRLVLVLLLVVNIYPLLWMILNSLKTEQELSMNPFGLARKPMWSIILKPGKWRSWVRILSTVLRLRWPRSCSRCWSELWRRSF</sequence>
<keyword evidence="3 5" id="KW-1133">Transmembrane helix</keyword>
<name>X4ZFG3_9BACL</name>
<comment type="subcellular location">
    <subcellularLocation>
        <location evidence="1">Membrane</location>
        <topology evidence="1">Multi-pass membrane protein</topology>
    </subcellularLocation>
</comment>
<dbReference type="KEGG" id="psab:PSAB_06265"/>
<dbReference type="HOGENOM" id="CLU_2466139_0_0_9"/>
<keyword evidence="4 5" id="KW-0472">Membrane</keyword>